<keyword evidence="3" id="KW-1185">Reference proteome</keyword>
<protein>
    <submittedName>
        <fullName evidence="2">Uncharacterized protein</fullName>
    </submittedName>
</protein>
<evidence type="ECO:0000256" key="1">
    <source>
        <dbReference type="SAM" id="MobiDB-lite"/>
    </source>
</evidence>
<dbReference type="EMBL" id="AWWV01013893">
    <property type="protein sequence ID" value="OMO59610.1"/>
    <property type="molecule type" value="Genomic_DNA"/>
</dbReference>
<name>A0A1R3GNL3_COCAP</name>
<proteinExistence type="predicted"/>
<dbReference type="Gramene" id="OMO59610">
    <property type="protein sequence ID" value="OMO59610"/>
    <property type="gene ID" value="CCACVL1_24732"/>
</dbReference>
<reference evidence="2 3" key="1">
    <citation type="submission" date="2013-09" db="EMBL/GenBank/DDBJ databases">
        <title>Corchorus capsularis genome sequencing.</title>
        <authorList>
            <person name="Alam M."/>
            <person name="Haque M.S."/>
            <person name="Islam M.S."/>
            <person name="Emdad E.M."/>
            <person name="Islam M.M."/>
            <person name="Ahmed B."/>
            <person name="Halim A."/>
            <person name="Hossen Q.M.M."/>
            <person name="Hossain M.Z."/>
            <person name="Ahmed R."/>
            <person name="Khan M.M."/>
            <person name="Islam R."/>
            <person name="Rashid M.M."/>
            <person name="Khan S.A."/>
            <person name="Rahman M.S."/>
            <person name="Alam M."/>
        </authorList>
    </citation>
    <scope>NUCLEOTIDE SEQUENCE [LARGE SCALE GENOMIC DNA]</scope>
    <source>
        <strain evidence="3">cv. CVL-1</strain>
        <tissue evidence="2">Whole seedling</tissue>
    </source>
</reference>
<gene>
    <name evidence="2" type="ORF">CCACVL1_24732</name>
</gene>
<accession>A0A1R3GNL3</accession>
<feature type="region of interest" description="Disordered" evidence="1">
    <location>
        <begin position="1"/>
        <end position="20"/>
    </location>
</feature>
<comment type="caution">
    <text evidence="2">The sequence shown here is derived from an EMBL/GenBank/DDBJ whole genome shotgun (WGS) entry which is preliminary data.</text>
</comment>
<evidence type="ECO:0000313" key="3">
    <source>
        <dbReference type="Proteomes" id="UP000188268"/>
    </source>
</evidence>
<dbReference type="Proteomes" id="UP000188268">
    <property type="component" value="Unassembled WGS sequence"/>
</dbReference>
<dbReference type="AlphaFoldDB" id="A0A1R3GNL3"/>
<evidence type="ECO:0000313" key="2">
    <source>
        <dbReference type="EMBL" id="OMO59610.1"/>
    </source>
</evidence>
<sequence length="20" mass="2067">MAGLIIGRQGEASSGHRGNR</sequence>
<organism evidence="2 3">
    <name type="scientific">Corchorus capsularis</name>
    <name type="common">Jute</name>
    <dbReference type="NCBI Taxonomy" id="210143"/>
    <lineage>
        <taxon>Eukaryota</taxon>
        <taxon>Viridiplantae</taxon>
        <taxon>Streptophyta</taxon>
        <taxon>Embryophyta</taxon>
        <taxon>Tracheophyta</taxon>
        <taxon>Spermatophyta</taxon>
        <taxon>Magnoliopsida</taxon>
        <taxon>eudicotyledons</taxon>
        <taxon>Gunneridae</taxon>
        <taxon>Pentapetalae</taxon>
        <taxon>rosids</taxon>
        <taxon>malvids</taxon>
        <taxon>Malvales</taxon>
        <taxon>Malvaceae</taxon>
        <taxon>Grewioideae</taxon>
        <taxon>Apeibeae</taxon>
        <taxon>Corchorus</taxon>
    </lineage>
</organism>